<keyword evidence="1 2" id="KW-0732">Signal</keyword>
<protein>
    <submittedName>
        <fullName evidence="3">Outer membrane lipoprotein carrier protein LolA</fullName>
    </submittedName>
</protein>
<evidence type="ECO:0000256" key="1">
    <source>
        <dbReference type="ARBA" id="ARBA00022729"/>
    </source>
</evidence>
<dbReference type="EMBL" id="AP026867">
    <property type="protein sequence ID" value="BDS11397.1"/>
    <property type="molecule type" value="Genomic_DNA"/>
</dbReference>
<dbReference type="InterPro" id="IPR029046">
    <property type="entry name" value="LolA/LolB/LppX"/>
</dbReference>
<dbReference type="RefSeq" id="WP_264792580.1">
    <property type="nucleotide sequence ID" value="NZ_AP026867.1"/>
</dbReference>
<dbReference type="Proteomes" id="UP001060919">
    <property type="component" value="Chromosome"/>
</dbReference>
<evidence type="ECO:0000313" key="3">
    <source>
        <dbReference type="EMBL" id="BDS11397.1"/>
    </source>
</evidence>
<proteinExistence type="predicted"/>
<feature type="chain" id="PRO_5037894378" evidence="2">
    <location>
        <begin position="23"/>
        <end position="221"/>
    </location>
</feature>
<accession>A0A916DSZ6</accession>
<organism evidence="3 4">
    <name type="scientific">Aureispira anguillae</name>
    <dbReference type="NCBI Taxonomy" id="2864201"/>
    <lineage>
        <taxon>Bacteria</taxon>
        <taxon>Pseudomonadati</taxon>
        <taxon>Bacteroidota</taxon>
        <taxon>Saprospiria</taxon>
        <taxon>Saprospirales</taxon>
        <taxon>Saprospiraceae</taxon>
        <taxon>Aureispira</taxon>
    </lineage>
</organism>
<dbReference type="KEGG" id="aup:AsAng_0021110"/>
<dbReference type="SUPFAM" id="SSF89392">
    <property type="entry name" value="Prokaryotic lipoproteins and lipoprotein localization factors"/>
    <property type="match status" value="1"/>
</dbReference>
<sequence length="221" mass="25608">MKWIKNVLSISFLFLMVVTVNAQTKQAFKEKSDPEATKILKNLKKIYGKYEGIEIEYNLELEYGDDKEVQSGKILQAGDKYRINNNGNIIINDGETVWMYIKKQNEVQINDYIADEGTPFTPAKIFNIDENDEEFVYVITGEDNKGYKIEFKPRDRDSEIMKIRIRVDKAQSKINSVKVFSDDGSRMTFLVKSIKNTKPVSKTFQFNKDKHPGVKVIDLRD</sequence>
<feature type="signal peptide" evidence="2">
    <location>
        <begin position="1"/>
        <end position="22"/>
    </location>
</feature>
<dbReference type="Pfam" id="PF03548">
    <property type="entry name" value="LolA"/>
    <property type="match status" value="1"/>
</dbReference>
<evidence type="ECO:0000313" key="4">
    <source>
        <dbReference type="Proteomes" id="UP001060919"/>
    </source>
</evidence>
<dbReference type="PANTHER" id="PTHR35869">
    <property type="entry name" value="OUTER-MEMBRANE LIPOPROTEIN CARRIER PROTEIN"/>
    <property type="match status" value="1"/>
</dbReference>
<dbReference type="CDD" id="cd16325">
    <property type="entry name" value="LolA"/>
    <property type="match status" value="1"/>
</dbReference>
<dbReference type="AlphaFoldDB" id="A0A916DSZ6"/>
<keyword evidence="4" id="KW-1185">Reference proteome</keyword>
<reference evidence="3" key="1">
    <citation type="submission" date="2022-09" db="EMBL/GenBank/DDBJ databases">
        <title>Aureispira anguillicida sp. nov., isolated from Leptocephalus of Japanese eel Anguilla japonica.</title>
        <authorList>
            <person name="Yuasa K."/>
            <person name="Mekata T."/>
            <person name="Ikunari K."/>
        </authorList>
    </citation>
    <scope>NUCLEOTIDE SEQUENCE</scope>
    <source>
        <strain evidence="3">EL160426</strain>
    </source>
</reference>
<gene>
    <name evidence="3" type="ORF">AsAng_0021110</name>
</gene>
<dbReference type="PANTHER" id="PTHR35869:SF1">
    <property type="entry name" value="OUTER-MEMBRANE LIPOPROTEIN CARRIER PROTEIN"/>
    <property type="match status" value="1"/>
</dbReference>
<name>A0A916DSZ6_9BACT</name>
<dbReference type="InterPro" id="IPR004564">
    <property type="entry name" value="OM_lipoprot_carrier_LolA-like"/>
</dbReference>
<keyword evidence="3" id="KW-0449">Lipoprotein</keyword>
<evidence type="ECO:0000256" key="2">
    <source>
        <dbReference type="SAM" id="SignalP"/>
    </source>
</evidence>
<dbReference type="Gene3D" id="2.50.20.10">
    <property type="entry name" value="Lipoprotein localisation LolA/LolB/LppX"/>
    <property type="match status" value="1"/>
</dbReference>